<dbReference type="InterPro" id="IPR029012">
    <property type="entry name" value="Helix_hairpin_bin_sf"/>
</dbReference>
<comment type="caution">
    <text evidence="10">Lacks conserved residue(s) required for the propagation of feature annotation.</text>
</comment>
<comment type="function">
    <text evidence="7">May be involved in telomere capping.</text>
</comment>
<dbReference type="InterPro" id="IPR016187">
    <property type="entry name" value="CTDL_fold"/>
</dbReference>
<keyword evidence="3 13" id="KW-0732">Signal</keyword>
<dbReference type="AlphaFoldDB" id="A0A261XV36"/>
<name>A0A261XV36_9FUNG</name>
<dbReference type="GO" id="GO:0043529">
    <property type="term" value="C:GET complex"/>
    <property type="evidence" value="ECO:0007669"/>
    <property type="project" value="InterPro"/>
</dbReference>
<evidence type="ECO:0000256" key="9">
    <source>
        <dbReference type="ARBA" id="ARBA00039865"/>
    </source>
</evidence>
<feature type="domain" description="MTC6 partial TIM-barrel" evidence="14">
    <location>
        <begin position="56"/>
        <end position="393"/>
    </location>
</feature>
<comment type="subcellular location">
    <subcellularLocation>
        <location evidence="1">Membrane</location>
        <topology evidence="1">Single-pass type I membrane protein</topology>
    </subcellularLocation>
</comment>
<evidence type="ECO:0000256" key="6">
    <source>
        <dbReference type="ARBA" id="ARBA00023180"/>
    </source>
</evidence>
<dbReference type="Pfam" id="PF25506">
    <property type="entry name" value="TIM-barrel_MTC6"/>
    <property type="match status" value="1"/>
</dbReference>
<keyword evidence="5 10" id="KW-0472">Membrane</keyword>
<keyword evidence="16" id="KW-1185">Reference proteome</keyword>
<evidence type="ECO:0000256" key="7">
    <source>
        <dbReference type="ARBA" id="ARBA00037703"/>
    </source>
</evidence>
<comment type="similarity">
    <text evidence="8">Belongs to the MTC6 family.</text>
</comment>
<dbReference type="GO" id="GO:0071816">
    <property type="term" value="P:tail-anchored membrane protein insertion into ER membrane"/>
    <property type="evidence" value="ECO:0007669"/>
    <property type="project" value="InterPro"/>
</dbReference>
<dbReference type="EMBL" id="MVBO01000177">
    <property type="protein sequence ID" value="OZJ02193.1"/>
    <property type="molecule type" value="Genomic_DNA"/>
</dbReference>
<proteinExistence type="inferred from homology"/>
<feature type="topological domain" description="Lumenal" evidence="10">
    <location>
        <begin position="1"/>
        <end position="630"/>
    </location>
</feature>
<evidence type="ECO:0000256" key="5">
    <source>
        <dbReference type="ARBA" id="ARBA00023136"/>
    </source>
</evidence>
<feature type="transmembrane region" description="Helical" evidence="12">
    <location>
        <begin position="549"/>
        <end position="570"/>
    </location>
</feature>
<evidence type="ECO:0000256" key="10">
    <source>
        <dbReference type="HAMAP-Rule" id="MF_03113"/>
    </source>
</evidence>
<evidence type="ECO:0000256" key="8">
    <source>
        <dbReference type="ARBA" id="ARBA00038159"/>
    </source>
</evidence>
<gene>
    <name evidence="10" type="primary">GET1</name>
    <name evidence="15" type="ORF">BZG36_04759</name>
</gene>
<dbReference type="InterPro" id="IPR028945">
    <property type="entry name" value="Get1"/>
</dbReference>
<keyword evidence="2 10" id="KW-0812">Transmembrane</keyword>
<keyword evidence="10" id="KW-0256">Endoplasmic reticulum</keyword>
<dbReference type="PANTHER" id="PTHR35518">
    <property type="entry name" value="MAINTENANCE OF TELOMOERE CAPPING"/>
    <property type="match status" value="1"/>
</dbReference>
<evidence type="ECO:0000256" key="2">
    <source>
        <dbReference type="ARBA" id="ARBA00022692"/>
    </source>
</evidence>
<organism evidence="15 16">
    <name type="scientific">Bifiguratus adelaidae</name>
    <dbReference type="NCBI Taxonomy" id="1938954"/>
    <lineage>
        <taxon>Eukaryota</taxon>
        <taxon>Fungi</taxon>
        <taxon>Fungi incertae sedis</taxon>
        <taxon>Mucoromycota</taxon>
        <taxon>Mucoromycotina</taxon>
        <taxon>Endogonomycetes</taxon>
        <taxon>Endogonales</taxon>
        <taxon>Endogonales incertae sedis</taxon>
        <taxon>Bifiguratus</taxon>
    </lineage>
</organism>
<dbReference type="SUPFAM" id="SSF56436">
    <property type="entry name" value="C-type lectin-like"/>
    <property type="match status" value="1"/>
</dbReference>
<keyword evidence="6" id="KW-0325">Glycoprotein</keyword>
<keyword evidence="10" id="KW-0813">Transport</keyword>
<dbReference type="Gene3D" id="1.10.287.660">
    <property type="entry name" value="Helix hairpin bin"/>
    <property type="match status" value="1"/>
</dbReference>
<dbReference type="OrthoDB" id="69461at2759"/>
<feature type="compositionally biased region" description="Polar residues" evidence="11">
    <location>
        <begin position="819"/>
        <end position="829"/>
    </location>
</feature>
<evidence type="ECO:0000256" key="1">
    <source>
        <dbReference type="ARBA" id="ARBA00004479"/>
    </source>
</evidence>
<feature type="signal peptide" evidence="13">
    <location>
        <begin position="1"/>
        <end position="22"/>
    </location>
</feature>
<reference evidence="15 16" key="1">
    <citation type="journal article" date="2017" name="Mycologia">
        <title>Bifiguratus adelaidae, gen. et sp. nov., a new member of Mucoromycotina in endophytic and soil-dwelling habitats.</title>
        <authorList>
            <person name="Torres-Cruz T.J."/>
            <person name="Billingsley Tobias T.L."/>
            <person name="Almatruk M."/>
            <person name="Hesse C."/>
            <person name="Kuske C.R."/>
            <person name="Desiro A."/>
            <person name="Benucci G.M."/>
            <person name="Bonito G."/>
            <person name="Stajich J.E."/>
            <person name="Dunlap C."/>
            <person name="Arnold A.E."/>
            <person name="Porras-Alfaro A."/>
        </authorList>
    </citation>
    <scope>NUCLEOTIDE SEQUENCE [LARGE SCALE GENOMIC DNA]</scope>
    <source>
        <strain evidence="15 16">AZ0501</strain>
    </source>
</reference>
<protein>
    <recommendedName>
        <fullName evidence="9">Maintenance of telomere capping protein 6</fullName>
    </recommendedName>
</protein>
<evidence type="ECO:0000256" key="11">
    <source>
        <dbReference type="SAM" id="MobiDB-lite"/>
    </source>
</evidence>
<dbReference type="InterPro" id="IPR051008">
    <property type="entry name" value="Telomere_Capping_Maintenance"/>
</dbReference>
<dbReference type="InterPro" id="IPR027538">
    <property type="entry name" value="Get1_fungi"/>
</dbReference>
<evidence type="ECO:0000256" key="4">
    <source>
        <dbReference type="ARBA" id="ARBA00022989"/>
    </source>
</evidence>
<evidence type="ECO:0000256" key="3">
    <source>
        <dbReference type="ARBA" id="ARBA00022729"/>
    </source>
</evidence>
<accession>A0A261XV36</accession>
<evidence type="ECO:0000313" key="16">
    <source>
        <dbReference type="Proteomes" id="UP000242875"/>
    </source>
</evidence>
<evidence type="ECO:0000313" key="15">
    <source>
        <dbReference type="EMBL" id="OZJ02193.1"/>
    </source>
</evidence>
<evidence type="ECO:0000256" key="12">
    <source>
        <dbReference type="SAM" id="Phobius"/>
    </source>
</evidence>
<sequence length="842" mass="91939">MTPRTKVLHFVYSLALWSVVEAFQLPSTQLPNFSNISWSPTYIGQSPYSGKSIDDASIAVALRTQRDLAYNATIDTILWPALNLSSAYFGNNYSQSRIEGISVLPLSGYRRLVFDVYWDSVVQNWQLCPLGPQGQTIATANISTTSTSISSANISSTPSPQPSQVLLTESSAAASLDADVQIGGFYCYSNNSLQLALQHVNYYVTQTNANDVVDLLFLIFNIHATNNTAASSNAKASPLSSIINSQIQASFLYTPANFTSGGQQWPTWASMIGAGTRLIMGFGTNSLTSSVYNPSADASVLFSAGSLNGGSNMTELPLAALRPSSTPPLTFNCSSPVDGINMADPNGSNRSSGVNWDWADVSDGNGRTFSYDDAANVSYCGFSPFFSSHFNPADNVPSDTDPALLLPDNILGTIWSWDVGEPSNAQNKTSGQASNCAIMQGRNGRWKAVDCSTLYAVACWSQNKWTISNPAVSFSRAGYACDSSSTFSAPTNAVENRQLFAALQAVASNSSSSMDVWINLNSGDNSACWVQTGQTCWWLGENINSNSRLITVSVVAGIIVLLIFAVFLYFKCHRLIRQRRASRRRQMVRKKLRAMDYVTIPWGCHGTLRCRGRSAEFFIGGLLNPSNGNSAVPSNCIVLVSEAILLLGYSYFTDLAYNTWCSITGNDDTKKQRKLKRQILELKGELGRTSSQDEFAKWAKIRRKLDTAVAELEKMNNTIGSRRASFDIKVKSLLWTITNLSQFVLVAWYRKTPVFYLPKGWFPGWIERVLSLPFAPRGSVSVTIWFMTCRRLINNVIGLAKDFLEKGPPFGAAAKTPVSASSASIQPLRSNPLAGQSVRKEL</sequence>
<feature type="chain" id="PRO_5013260948" description="Maintenance of telomere capping protein 6" evidence="13">
    <location>
        <begin position="23"/>
        <end position="842"/>
    </location>
</feature>
<dbReference type="HAMAP" id="MF_03113">
    <property type="entry name" value="Get1"/>
    <property type="match status" value="1"/>
</dbReference>
<keyword evidence="4 10" id="KW-1133">Transmembrane helix</keyword>
<dbReference type="PANTHER" id="PTHR35518:SF2">
    <property type="entry name" value="MAINTENANCE OF TELOMERE CAPPING PROTEIN 6"/>
    <property type="match status" value="1"/>
</dbReference>
<dbReference type="InterPro" id="IPR057530">
    <property type="entry name" value="TIM-barrel_MTC6"/>
</dbReference>
<evidence type="ECO:0000256" key="13">
    <source>
        <dbReference type="SAM" id="SignalP"/>
    </source>
</evidence>
<dbReference type="GO" id="GO:0016020">
    <property type="term" value="C:membrane"/>
    <property type="evidence" value="ECO:0007669"/>
    <property type="project" value="UniProtKB-SubCell"/>
</dbReference>
<comment type="similarity">
    <text evidence="10">Belongs to the WRB/GET1 family.</text>
</comment>
<comment type="caution">
    <text evidence="15">The sequence shown here is derived from an EMBL/GenBank/DDBJ whole genome shotgun (WGS) entry which is preliminary data.</text>
</comment>
<feature type="region of interest" description="Disordered" evidence="11">
    <location>
        <begin position="819"/>
        <end position="842"/>
    </location>
</feature>
<dbReference type="Pfam" id="PF04420">
    <property type="entry name" value="CHD5"/>
    <property type="match status" value="1"/>
</dbReference>
<feature type="topological domain" description="Cytoplasmic" evidence="10">
    <location>
        <begin position="797"/>
        <end position="842"/>
    </location>
</feature>
<dbReference type="Proteomes" id="UP000242875">
    <property type="component" value="Unassembled WGS sequence"/>
</dbReference>
<evidence type="ECO:0000259" key="14">
    <source>
        <dbReference type="Pfam" id="PF25506"/>
    </source>
</evidence>